<dbReference type="InterPro" id="IPR038765">
    <property type="entry name" value="Papain-like_cys_pep_sf"/>
</dbReference>
<gene>
    <name evidence="4" type="ORF">BOX15_Mlig001984g1</name>
    <name evidence="3" type="ORF">BOX15_Mlig001984g4</name>
</gene>
<evidence type="ECO:0000313" key="3">
    <source>
        <dbReference type="EMBL" id="PAA56306.1"/>
    </source>
</evidence>
<dbReference type="Gene3D" id="1.20.920.60">
    <property type="match status" value="1"/>
</dbReference>
<comment type="caution">
    <text evidence="4">The sequence shown here is derived from an EMBL/GenBank/DDBJ whole genome shotgun (WGS) entry which is preliminary data.</text>
</comment>
<sequence length="1217" mass="135549">MGCNSSRPDSGGGVAGVRILDNDTVAVDAFGNAGGDGDDEYPTGPEDYEFGAGEIPLDRFALSPDQEDYVTPQYLQSMQRVYQAEAAKQGRFALIENEEERRPPLTDKATLVAPELLARADAIADATPLEVAGAGFDVLVGHLCDQVSTELEAVRVLFRWMAVTAGNRRVDALLEGAETTQEDPLHYIRCIREGRGINYVLLLHRLLRHAGIAAEVVGGVTKGAQYRIGHHVNEDNASLWLAVLVEGQWRLIDPIWACQVLQGYDSGEWSRLDEAAAAAAASDAAAGTSAAAAGEVGFAISEFYFLTDPHYAVLEHFPYDPRWQLLPRPISLEEFEEMPQCEPEEMERLGLEIVSHPKCVFEIRDSGLSQQERRLGLHIKKGQDNTLEFQEEPREAFAIYSARLYIHASALNSEATGSEIQYKSQKWQLAHFCITGHSVKKRELFITVIPPVAGKFLLKLFGARCADSCLRHVISYVFHCRRPAEVAPVPAGNLTEWGPGGQTAEAGLDPLTHPDPLVETVRGEARLRFATESNHLQYSIELRSTDNGIRFLELYSIHWMENGEAVFHLRAPKEGLYAACISCRLPSGRVVPVCDYLIDSQAPCQDPDFLYPRLKEPLGVNSDACRSLDTEPLAPHQFGYLECATRTLRVVWRMGRPLLYCVTMRLQDHRGHHDYTDLILVETSVAEARASVSIKFPQYGYYHLAIGAAPDSGSESAREVRHLCNYVIKFNGEPYVDATPFPRPTPLWQRGFRLMSPDSSQLEAGRYVQIVVKADRRVKFGQLQLRVERPQLLMFYLQRDADNPVYWKSTIDAGPPGGVWTLSALPDPDDVAGSVAGPLMQFQVLDAKAEADAQKRRDEWQELLEYCRKQNAAYEERLVQLEQMVREQARTLDEVLAEERIRVLREAEDGDDEAMDLDEATLADIEEQAKIQLGKAGSSADPEERAKREQIARDAAVRVAKSRLRAAIRQEDLEGIGRGLDRLRELEIQDEKLVELAERTVRITGIKKDLASASAQSLSQRAAGPLRAALDRARKTGLLKESHPLLSEAAAALVRVDRMERLYKRVLSLDGKAVAELRAYVNPKQAIVDTVRATLLLLGEYEKRTNSWQKCLRYLNPTGKTSMQQRIAQFSPASGLHPSIAARAKVMLAPYSEEEVIQSSAAAAAFFSWSLGTVIESEESSNPRDFQPANIERQRKLLGVSKEEHSRLLWEGSGGRK</sequence>
<dbReference type="PANTHER" id="PTHR47020:SF1">
    <property type="entry name" value="HILLARIN"/>
    <property type="match status" value="1"/>
</dbReference>
<evidence type="ECO:0000259" key="2">
    <source>
        <dbReference type="SMART" id="SM00460"/>
    </source>
</evidence>
<dbReference type="Pfam" id="PF01841">
    <property type="entry name" value="Transglut_core"/>
    <property type="match status" value="1"/>
</dbReference>
<dbReference type="EMBL" id="NIVC01002639">
    <property type="protein sequence ID" value="PAA56306.1"/>
    <property type="molecule type" value="Genomic_DNA"/>
</dbReference>
<dbReference type="AlphaFoldDB" id="A0A267EZX0"/>
<dbReference type="InterPro" id="IPR056564">
    <property type="entry name" value="Ig-like_KY"/>
</dbReference>
<accession>A0A267EZX0</accession>
<name>A0A267EZX0_9PLAT</name>
<dbReference type="OrthoDB" id="6080065at2759"/>
<protein>
    <recommendedName>
        <fullName evidence="2">Transglutaminase-like domain-containing protein</fullName>
    </recommendedName>
</protein>
<feature type="coiled-coil region" evidence="1">
    <location>
        <begin position="857"/>
        <end position="898"/>
    </location>
</feature>
<evidence type="ECO:0000256" key="1">
    <source>
        <dbReference type="SAM" id="Coils"/>
    </source>
</evidence>
<proteinExistence type="predicted"/>
<dbReference type="EMBL" id="NIVC01001510">
    <property type="protein sequence ID" value="PAA67065.1"/>
    <property type="molecule type" value="Genomic_DNA"/>
</dbReference>
<dbReference type="SMART" id="SM00460">
    <property type="entry name" value="TGc"/>
    <property type="match status" value="1"/>
</dbReference>
<dbReference type="Proteomes" id="UP000215902">
    <property type="component" value="Unassembled WGS sequence"/>
</dbReference>
<organism evidence="4 5">
    <name type="scientific">Macrostomum lignano</name>
    <dbReference type="NCBI Taxonomy" id="282301"/>
    <lineage>
        <taxon>Eukaryota</taxon>
        <taxon>Metazoa</taxon>
        <taxon>Spiralia</taxon>
        <taxon>Lophotrochozoa</taxon>
        <taxon>Platyhelminthes</taxon>
        <taxon>Rhabditophora</taxon>
        <taxon>Macrostomorpha</taxon>
        <taxon>Macrostomida</taxon>
        <taxon>Macrostomidae</taxon>
        <taxon>Macrostomum</taxon>
    </lineage>
</organism>
<feature type="domain" description="Transglutaminase-like" evidence="2">
    <location>
        <begin position="190"/>
        <end position="256"/>
    </location>
</feature>
<evidence type="ECO:0000313" key="5">
    <source>
        <dbReference type="Proteomes" id="UP000215902"/>
    </source>
</evidence>
<dbReference type="SUPFAM" id="SSF54001">
    <property type="entry name" value="Cysteine proteinases"/>
    <property type="match status" value="1"/>
</dbReference>
<evidence type="ECO:0000313" key="4">
    <source>
        <dbReference type="EMBL" id="PAA67065.1"/>
    </source>
</evidence>
<dbReference type="Pfam" id="PF23265">
    <property type="entry name" value="Ig-like_KY"/>
    <property type="match status" value="2"/>
</dbReference>
<dbReference type="InterPro" id="IPR053041">
    <property type="entry name" value="Transglut-like_Superfamily_Mod"/>
</dbReference>
<dbReference type="STRING" id="282301.A0A267EZX0"/>
<keyword evidence="1" id="KW-0175">Coiled coil</keyword>
<dbReference type="PANTHER" id="PTHR47020">
    <property type="entry name" value="HILLARIN"/>
    <property type="match status" value="1"/>
</dbReference>
<keyword evidence="5" id="KW-1185">Reference proteome</keyword>
<dbReference type="InterPro" id="IPR002931">
    <property type="entry name" value="Transglutaminase-like"/>
</dbReference>
<reference evidence="4 5" key="1">
    <citation type="submission" date="2017-06" db="EMBL/GenBank/DDBJ databases">
        <title>A platform for efficient transgenesis in Macrostomum lignano, a flatworm model organism for stem cell research.</title>
        <authorList>
            <person name="Berezikov E."/>
        </authorList>
    </citation>
    <scope>NUCLEOTIDE SEQUENCE [LARGE SCALE GENOMIC DNA]</scope>
    <source>
        <strain evidence="4">DV1</strain>
        <tissue evidence="4">Whole organism</tissue>
    </source>
</reference>